<dbReference type="EMBL" id="ML976615">
    <property type="protein sequence ID" value="KAF1848781.1"/>
    <property type="molecule type" value="Genomic_DNA"/>
</dbReference>
<dbReference type="AlphaFoldDB" id="A0A9P4LAU2"/>
<dbReference type="InterPro" id="IPR046486">
    <property type="entry name" value="DUF6579"/>
</dbReference>
<organism evidence="1 2">
    <name type="scientific">Cucurbitaria berberidis CBS 394.84</name>
    <dbReference type="NCBI Taxonomy" id="1168544"/>
    <lineage>
        <taxon>Eukaryota</taxon>
        <taxon>Fungi</taxon>
        <taxon>Dikarya</taxon>
        <taxon>Ascomycota</taxon>
        <taxon>Pezizomycotina</taxon>
        <taxon>Dothideomycetes</taxon>
        <taxon>Pleosporomycetidae</taxon>
        <taxon>Pleosporales</taxon>
        <taxon>Pleosporineae</taxon>
        <taxon>Cucurbitariaceae</taxon>
        <taxon>Cucurbitaria</taxon>
    </lineage>
</organism>
<dbReference type="Proteomes" id="UP000800039">
    <property type="component" value="Unassembled WGS sequence"/>
</dbReference>
<keyword evidence="2" id="KW-1185">Reference proteome</keyword>
<dbReference type="OrthoDB" id="3757678at2759"/>
<reference evidence="1" key="1">
    <citation type="submission" date="2020-01" db="EMBL/GenBank/DDBJ databases">
        <authorList>
            <consortium name="DOE Joint Genome Institute"/>
            <person name="Haridas S."/>
            <person name="Albert R."/>
            <person name="Binder M."/>
            <person name="Bloem J."/>
            <person name="Labutti K."/>
            <person name="Salamov A."/>
            <person name="Andreopoulos B."/>
            <person name="Baker S.E."/>
            <person name="Barry K."/>
            <person name="Bills G."/>
            <person name="Bluhm B.H."/>
            <person name="Cannon C."/>
            <person name="Castanera R."/>
            <person name="Culley D.E."/>
            <person name="Daum C."/>
            <person name="Ezra D."/>
            <person name="Gonzalez J.B."/>
            <person name="Henrissat B."/>
            <person name="Kuo A."/>
            <person name="Liang C."/>
            <person name="Lipzen A."/>
            <person name="Lutzoni F."/>
            <person name="Magnuson J."/>
            <person name="Mondo S."/>
            <person name="Nolan M."/>
            <person name="Ohm R."/>
            <person name="Pangilinan J."/>
            <person name="Park H.-J."/>
            <person name="Ramirez L."/>
            <person name="Alfaro M."/>
            <person name="Sun H."/>
            <person name="Tritt A."/>
            <person name="Yoshinaga Y."/>
            <person name="Zwiers L.-H."/>
            <person name="Turgeon B.G."/>
            <person name="Goodwin S.B."/>
            <person name="Spatafora J.W."/>
            <person name="Crous P.W."/>
            <person name="Grigoriev I.V."/>
        </authorList>
    </citation>
    <scope>NUCLEOTIDE SEQUENCE</scope>
    <source>
        <strain evidence="1">CBS 394.84</strain>
    </source>
</reference>
<evidence type="ECO:0000313" key="2">
    <source>
        <dbReference type="Proteomes" id="UP000800039"/>
    </source>
</evidence>
<dbReference type="Pfam" id="PF20219">
    <property type="entry name" value="DUF6579"/>
    <property type="match status" value="1"/>
</dbReference>
<gene>
    <name evidence="1" type="ORF">K460DRAFT_353723</name>
</gene>
<proteinExistence type="predicted"/>
<protein>
    <submittedName>
        <fullName evidence="1">Uncharacterized protein</fullName>
    </submittedName>
</protein>
<dbReference type="RefSeq" id="XP_040791344.1">
    <property type="nucleotide sequence ID" value="XM_040931738.1"/>
</dbReference>
<accession>A0A9P4LAU2</accession>
<evidence type="ECO:0000313" key="1">
    <source>
        <dbReference type="EMBL" id="KAF1848781.1"/>
    </source>
</evidence>
<comment type="caution">
    <text evidence="1">The sequence shown here is derived from an EMBL/GenBank/DDBJ whole genome shotgun (WGS) entry which is preliminary data.</text>
</comment>
<name>A0A9P4LAU2_9PLEO</name>
<sequence>MGVNHSIEKIGDVTAAAIEKTGRDSVESVTVKIEENINNLLKTLQPLFKSAETPLVVAGIIASGVGFAAASASLFRSYQVLTGTDATSALLKLGVSIDKSLRTAADNLEAMNARQCQREFHKHVYQYVNMMSHGASPDTYFFVFHPGTDWYPAFHEMNTERPLARFAGYFSNFNTMHVYLNVFRKAAGPISYTCLCYVSRLAPRSNVTDSLWKAPSASLQRKIFGLGD</sequence>
<dbReference type="GeneID" id="63848990"/>